<name>A0A401H8K5_AERPX</name>
<dbReference type="GO" id="GO:0016428">
    <property type="term" value="F:tRNA (cytidine-5-)-methyltransferase activity"/>
    <property type="evidence" value="ECO:0007669"/>
    <property type="project" value="TreeGrafter"/>
</dbReference>
<dbReference type="SUPFAM" id="SSF53335">
    <property type="entry name" value="S-adenosyl-L-methionine-dependent methyltransferases"/>
    <property type="match status" value="1"/>
</dbReference>
<dbReference type="GO" id="GO:0003723">
    <property type="term" value="F:RNA binding"/>
    <property type="evidence" value="ECO:0007669"/>
    <property type="project" value="UniProtKB-KW"/>
</dbReference>
<dbReference type="Gene3D" id="3.30.70.1170">
    <property type="entry name" value="Sun protein, domain 3"/>
    <property type="match status" value="1"/>
</dbReference>
<keyword evidence="1" id="KW-0963">Cytoplasm</keyword>
<dbReference type="PANTHER" id="PTHR22807:SF74">
    <property type="entry name" value="TRNA (CYTOSINE(48)-C(5))-METHYLTRANSFERASE"/>
    <property type="match status" value="1"/>
</dbReference>
<dbReference type="RefSeq" id="WP_131159795.1">
    <property type="nucleotide sequence ID" value="NZ_BDMD01000019.1"/>
</dbReference>
<dbReference type="EMBL" id="BDMD01000019">
    <property type="protein sequence ID" value="GBF08751.1"/>
    <property type="molecule type" value="Genomic_DNA"/>
</dbReference>
<proteinExistence type="predicted"/>
<dbReference type="InterPro" id="IPR031341">
    <property type="entry name" value="Methyltr_RsmF_N"/>
</dbReference>
<evidence type="ECO:0000313" key="8">
    <source>
        <dbReference type="Proteomes" id="UP000291213"/>
    </source>
</evidence>
<dbReference type="Pfam" id="PF01189">
    <property type="entry name" value="Methyltr_RsmB-F"/>
    <property type="match status" value="1"/>
</dbReference>
<keyword evidence="4" id="KW-0949">S-adenosyl-L-methionine</keyword>
<evidence type="ECO:0000313" key="7">
    <source>
        <dbReference type="EMBL" id="GBF08751.1"/>
    </source>
</evidence>
<dbReference type="GO" id="GO:0030488">
    <property type="term" value="P:tRNA methylation"/>
    <property type="evidence" value="ECO:0007669"/>
    <property type="project" value="TreeGrafter"/>
</dbReference>
<dbReference type="InterPro" id="IPR049560">
    <property type="entry name" value="MeTrfase_RsmB-F_NOP2_cat"/>
</dbReference>
<accession>A0A401H8K5</accession>
<evidence type="ECO:0000259" key="6">
    <source>
        <dbReference type="PROSITE" id="PS51686"/>
    </source>
</evidence>
<dbReference type="PRINTS" id="PR02008">
    <property type="entry name" value="RCMTFAMILY"/>
</dbReference>
<protein>
    <submittedName>
        <fullName evidence="7">RNA (Cytosine-C(5)-)-methyltransferase</fullName>
    </submittedName>
</protein>
<dbReference type="InterPro" id="IPR029063">
    <property type="entry name" value="SAM-dependent_MTases_sf"/>
</dbReference>
<dbReference type="Proteomes" id="UP000291213">
    <property type="component" value="Unassembled WGS sequence"/>
</dbReference>
<keyword evidence="5" id="KW-0694">RNA-binding</keyword>
<reference evidence="7 8" key="1">
    <citation type="submission" date="2017-02" db="EMBL/GenBank/DDBJ databases">
        <title>isolation and characterization of a novel temperate virus Aeropyrum globular virus 1 infecting hyperthermophilic archaeon Aeropyrum.</title>
        <authorList>
            <person name="Yumiya M."/>
            <person name="Yoshida T."/>
            <person name="Sako Y."/>
        </authorList>
    </citation>
    <scope>NUCLEOTIDE SEQUENCE [LARGE SCALE GENOMIC DNA]</scope>
    <source>
        <strain evidence="7 8">YK1-12-2013</strain>
    </source>
</reference>
<dbReference type="PANTHER" id="PTHR22807">
    <property type="entry name" value="NOP2 YEAST -RELATED NOL1/NOP2/FMU SUN DOMAIN-CONTAINING"/>
    <property type="match status" value="1"/>
</dbReference>
<dbReference type="Pfam" id="PF17125">
    <property type="entry name" value="Methyltr_RsmF_N"/>
    <property type="match status" value="1"/>
</dbReference>
<evidence type="ECO:0000256" key="5">
    <source>
        <dbReference type="ARBA" id="ARBA00022884"/>
    </source>
</evidence>
<comment type="caution">
    <text evidence="7">The sequence shown here is derived from an EMBL/GenBank/DDBJ whole genome shotgun (WGS) entry which is preliminary data.</text>
</comment>
<evidence type="ECO:0000256" key="4">
    <source>
        <dbReference type="ARBA" id="ARBA00022691"/>
    </source>
</evidence>
<dbReference type="InterPro" id="IPR001678">
    <property type="entry name" value="MeTrfase_RsmB-F_NOP2_dom"/>
</dbReference>
<evidence type="ECO:0000256" key="2">
    <source>
        <dbReference type="ARBA" id="ARBA00022603"/>
    </source>
</evidence>
<dbReference type="OrthoDB" id="14725at2157"/>
<dbReference type="Gene3D" id="3.40.50.150">
    <property type="entry name" value="Vaccinia Virus protein VP39"/>
    <property type="match status" value="1"/>
</dbReference>
<evidence type="ECO:0000256" key="1">
    <source>
        <dbReference type="ARBA" id="ARBA00022490"/>
    </source>
</evidence>
<keyword evidence="2 7" id="KW-0489">Methyltransferase</keyword>
<keyword evidence="3 7" id="KW-0808">Transferase</keyword>
<gene>
    <name evidence="7" type="ORF">apy_04760</name>
</gene>
<dbReference type="AlphaFoldDB" id="A0A401H8K5"/>
<evidence type="ECO:0000256" key="3">
    <source>
        <dbReference type="ARBA" id="ARBA00022679"/>
    </source>
</evidence>
<dbReference type="PROSITE" id="PS51686">
    <property type="entry name" value="SAM_MT_RSMB_NOP"/>
    <property type="match status" value="1"/>
</dbReference>
<feature type="domain" description="SAM-dependent MTase RsmB/NOP-type" evidence="6">
    <location>
        <begin position="66"/>
        <end position="351"/>
    </location>
</feature>
<dbReference type="InterPro" id="IPR023267">
    <property type="entry name" value="RCMT"/>
</dbReference>
<organism evidence="7 8">
    <name type="scientific">Aeropyrum pernix</name>
    <dbReference type="NCBI Taxonomy" id="56636"/>
    <lineage>
        <taxon>Archaea</taxon>
        <taxon>Thermoproteota</taxon>
        <taxon>Thermoprotei</taxon>
        <taxon>Desulfurococcales</taxon>
        <taxon>Desulfurococcaceae</taxon>
        <taxon>Aeropyrum</taxon>
    </lineage>
</organism>
<sequence length="352" mass="39398">MDSSIYSGLKVEAVARASRVFRREDEAIASLKPSRTAERLAGEAGYSPVLVEKYIQILGEEEARELIAWNDKPLPETIRCNDFLIPCSELESMLSQKGFVVSRIPWLPHGIEVIEQPIRVGATHEYMQGLYYIQDPGSMLVAYLLGVEPGETILDMAAAPGGKSTHIQQLSRDSTILVAVDISRRRMRALRSHMQRMGFRSYVALRADSRLLPSIAGIGWADRVMLDVPSTGEGIIRKDPERRRSRSQADVLRIHYLQLELLYTAVDLARPGAPILYAACSTSPEEGELVVSRLLELRSDVEVERLESPVGSPGVDSYLGVDISGEARRCLRLWPQRHGTEGFFICRVRRRV</sequence>